<keyword evidence="1" id="KW-1133">Transmembrane helix</keyword>
<feature type="transmembrane region" description="Helical" evidence="1">
    <location>
        <begin position="264"/>
        <end position="285"/>
    </location>
</feature>
<gene>
    <name evidence="2" type="ORF">ABS767_07825</name>
</gene>
<organism evidence="2 3">
    <name type="scientific">Sphingomonas plantiphila</name>
    <dbReference type="NCBI Taxonomy" id="3163295"/>
    <lineage>
        <taxon>Bacteria</taxon>
        <taxon>Pseudomonadati</taxon>
        <taxon>Pseudomonadota</taxon>
        <taxon>Alphaproteobacteria</taxon>
        <taxon>Sphingomonadales</taxon>
        <taxon>Sphingomonadaceae</taxon>
        <taxon>Sphingomonas</taxon>
    </lineage>
</organism>
<name>A0ABW8YLB8_9SPHN</name>
<reference evidence="2 3" key="1">
    <citation type="submission" date="2024-06" db="EMBL/GenBank/DDBJ databases">
        <authorList>
            <person name="Kaempfer P."/>
            <person name="Viver T."/>
        </authorList>
    </citation>
    <scope>NUCLEOTIDE SEQUENCE [LARGE SCALE GENOMIC DNA]</scope>
    <source>
        <strain evidence="2 3">ST-64</strain>
    </source>
</reference>
<feature type="transmembrane region" description="Helical" evidence="1">
    <location>
        <begin position="113"/>
        <end position="134"/>
    </location>
</feature>
<dbReference type="RefSeq" id="WP_408077787.1">
    <property type="nucleotide sequence ID" value="NZ_JBELQC010000001.1"/>
</dbReference>
<accession>A0ABW8YLB8</accession>
<evidence type="ECO:0000313" key="2">
    <source>
        <dbReference type="EMBL" id="MFL9840863.1"/>
    </source>
</evidence>
<evidence type="ECO:0000313" key="3">
    <source>
        <dbReference type="Proteomes" id="UP001629244"/>
    </source>
</evidence>
<feature type="transmembrane region" description="Helical" evidence="1">
    <location>
        <begin position="291"/>
        <end position="312"/>
    </location>
</feature>
<dbReference type="Proteomes" id="UP001629244">
    <property type="component" value="Unassembled WGS sequence"/>
</dbReference>
<feature type="transmembrane region" description="Helical" evidence="1">
    <location>
        <begin position="345"/>
        <end position="369"/>
    </location>
</feature>
<feature type="transmembrane region" description="Helical" evidence="1">
    <location>
        <begin position="141"/>
        <end position="161"/>
    </location>
</feature>
<evidence type="ECO:0000256" key="1">
    <source>
        <dbReference type="SAM" id="Phobius"/>
    </source>
</evidence>
<sequence length="600" mass="65733">MSSKRFAGFDLGHEITARWIRWTLLAWAVIAGWYLWQRWGYINALALGDTDDNMRLMQVRGLLDGQGWYDLRQYRLNPPAGLDIHWSRLVDLPIAALILLFKPFVGTPMAERLAVGIAPLFPLAVAMLAMGAAARRLIAPTAWPLSIIILMGCTATMAQYVPLRIDHHGWQLAFLALTVMGLADPRRTRGGLTIGLASAASLTIGLELLPFCAMAGAIVALRWVWDRDEAARLRAYGLALAGGSSAGFVLFASNANYAMRCDALTPVWLSVMVVAGALLFVLTLLNPASRLVRLGLAAAAGGIVLGGFAGLFPQCLQRPEGVSDELAETWLNNVREARPIYKQTFALAFPIAVLPVIGIVGAGVAALRTKSPDRLVAWVAIGLFTLFAGAMLLWQVRAGPAAQLLAAPGATYLAWIVVPWFLNHKWMPVRILGSVAAFLLVSGLFAGFVVKWVKIDPPSKMRAAVGTANTRCASASAMRMLDRTLPPSTLFTHVDLGPRLIVMTHHKGIAGPYHRNERAILDVHHAFTGKPAAFRDIARRYGARYLLVCPNMAETTVYRAREPDGFYGQLARRDVPDWLEPVALPKKAPYRLWRIRYDRP</sequence>
<feature type="transmembrane region" description="Helical" evidence="1">
    <location>
        <begin position="428"/>
        <end position="453"/>
    </location>
</feature>
<keyword evidence="1" id="KW-0812">Transmembrane</keyword>
<feature type="transmembrane region" description="Helical" evidence="1">
    <location>
        <begin position="19"/>
        <end position="36"/>
    </location>
</feature>
<feature type="transmembrane region" description="Helical" evidence="1">
    <location>
        <begin position="375"/>
        <end position="394"/>
    </location>
</feature>
<proteinExistence type="predicted"/>
<comment type="caution">
    <text evidence="2">The sequence shown here is derived from an EMBL/GenBank/DDBJ whole genome shotgun (WGS) entry which is preliminary data.</text>
</comment>
<keyword evidence="3" id="KW-1185">Reference proteome</keyword>
<keyword evidence="1" id="KW-0472">Membrane</keyword>
<protein>
    <submittedName>
        <fullName evidence="2">AcrB/AcrD/AcrF family protein</fullName>
    </submittedName>
</protein>
<feature type="transmembrane region" description="Helical" evidence="1">
    <location>
        <begin position="233"/>
        <end position="252"/>
    </location>
</feature>
<feature type="transmembrane region" description="Helical" evidence="1">
    <location>
        <begin position="401"/>
        <end position="422"/>
    </location>
</feature>
<feature type="transmembrane region" description="Helical" evidence="1">
    <location>
        <begin position="195"/>
        <end position="221"/>
    </location>
</feature>
<dbReference type="EMBL" id="JBELQC010000001">
    <property type="protein sequence ID" value="MFL9840863.1"/>
    <property type="molecule type" value="Genomic_DNA"/>
</dbReference>